<feature type="compositionally biased region" description="Basic and acidic residues" evidence="4">
    <location>
        <begin position="38"/>
        <end position="47"/>
    </location>
</feature>
<feature type="compositionally biased region" description="Polar residues" evidence="4">
    <location>
        <begin position="508"/>
        <end position="531"/>
    </location>
</feature>
<evidence type="ECO:0000313" key="6">
    <source>
        <dbReference type="EMBL" id="PWN19714.1"/>
    </source>
</evidence>
<evidence type="ECO:0000256" key="2">
    <source>
        <dbReference type="ARBA" id="ARBA00010979"/>
    </source>
</evidence>
<feature type="compositionally biased region" description="Acidic residues" evidence="4">
    <location>
        <begin position="399"/>
        <end position="418"/>
    </location>
</feature>
<dbReference type="GeneID" id="37015456"/>
<sequence length="754" mass="82715">MAKGTKQAQGGSRGPSSSSSSVPRWDKVGDIPMDEEDDFHHNRDKVLLEGQSDDDDDSDIGADQREVLGLAGSDLEDSDEDDGDVSEDDDESGEGSSSQKPRQYKRLEKEKLAREAAPLSDDEDVQLSDSGDEDIARWGSNKRAYYNTNDLDEMDSDSEIDEEEARRLELDEVKKLQAKTRRGMEDSDFGLGEADELGGAEEGGKGVKDRERRRAELDGVPNGDQKVSPVAASTAPSVQELPADPLARASLLVQLQKTSPETIALAGEYADAVDQMIRIKSALPEFERNTPQHKGLGMIHMHYQALATYITTLTFYFHLRASPRYASQPALLSGHPILERILKLKEGLTNMEDLGFALPTEEEMAEDEADESEIEDDLEALWSGRASSTSRPRNFFAPDEGEEDEEQEELGDLDEDELAQLVADAKASSKEKRKAKVNGNADRSTDTKKDLKKKKRRTEGNVSVSSNNGKKKEKKKASEAPLAGLAADLSSDSLNLAPHTGKRKHAVPSTTLGTTSSNGESYGEATSLSTSELEDKANKKRSLRFYTGQMDATAARREAGARERMGGDNDIPYRDRERSRLAVEQAKAAKESKLNGTAKHDTALDGEEWGEGDTRDWRDVMGVAGQGAQAAGNEDDGDDYYDLVAGGKKEAKRARKEEYDAERDASRIIEETSLDPGTHRSLTRQIATNRGLTPHRKQDRNLRVKKRKKYEKAQKKLSSTRAVYTGGQGSLQGGYSGESSGINTGVAKSRRFAN</sequence>
<feature type="compositionally biased region" description="Basic and acidic residues" evidence="4">
    <location>
        <begin position="105"/>
        <end position="114"/>
    </location>
</feature>
<dbReference type="STRING" id="1684307.A0A316U4J4"/>
<feature type="compositionally biased region" description="Gly residues" evidence="4">
    <location>
        <begin position="726"/>
        <end position="736"/>
    </location>
</feature>
<evidence type="ECO:0000259" key="5">
    <source>
        <dbReference type="Pfam" id="PF09368"/>
    </source>
</evidence>
<feature type="region of interest" description="Disordered" evidence="4">
    <location>
        <begin position="382"/>
        <end position="540"/>
    </location>
</feature>
<feature type="compositionally biased region" description="Acidic residues" evidence="4">
    <location>
        <begin position="150"/>
        <end position="163"/>
    </location>
</feature>
<feature type="region of interest" description="Disordered" evidence="4">
    <location>
        <begin position="1"/>
        <end position="241"/>
    </location>
</feature>
<comment type="subcellular location">
    <subcellularLocation>
        <location evidence="1">Nucleus</location>
    </subcellularLocation>
</comment>
<keyword evidence="7" id="KW-1185">Reference proteome</keyword>
<evidence type="ECO:0000313" key="7">
    <source>
        <dbReference type="Proteomes" id="UP000245942"/>
    </source>
</evidence>
<evidence type="ECO:0000256" key="1">
    <source>
        <dbReference type="ARBA" id="ARBA00004123"/>
    </source>
</evidence>
<accession>A0A316U4J4</accession>
<gene>
    <name evidence="6" type="ORF">BCV69DRAFT_290705</name>
</gene>
<dbReference type="GO" id="GO:0032040">
    <property type="term" value="C:small-subunit processome"/>
    <property type="evidence" value="ECO:0007669"/>
    <property type="project" value="TreeGrafter"/>
</dbReference>
<feature type="compositionally biased region" description="Basic and acidic residues" evidence="4">
    <location>
        <begin position="164"/>
        <end position="175"/>
    </location>
</feature>
<keyword evidence="3" id="KW-0539">Nucleus</keyword>
<organism evidence="6 7">
    <name type="scientific">Pseudomicrostroma glucosiphilum</name>
    <dbReference type="NCBI Taxonomy" id="1684307"/>
    <lineage>
        <taxon>Eukaryota</taxon>
        <taxon>Fungi</taxon>
        <taxon>Dikarya</taxon>
        <taxon>Basidiomycota</taxon>
        <taxon>Ustilaginomycotina</taxon>
        <taxon>Exobasidiomycetes</taxon>
        <taxon>Microstromatales</taxon>
        <taxon>Microstromatales incertae sedis</taxon>
        <taxon>Pseudomicrostroma</taxon>
    </lineage>
</organism>
<feature type="compositionally biased region" description="Basic residues" evidence="4">
    <location>
        <begin position="693"/>
        <end position="710"/>
    </location>
</feature>
<evidence type="ECO:0000256" key="3">
    <source>
        <dbReference type="ARBA" id="ARBA00023242"/>
    </source>
</evidence>
<dbReference type="AlphaFoldDB" id="A0A316U4J4"/>
<feature type="compositionally biased region" description="Acidic residues" evidence="4">
    <location>
        <begin position="51"/>
        <end position="60"/>
    </location>
</feature>
<evidence type="ECO:0000256" key="4">
    <source>
        <dbReference type="SAM" id="MobiDB-lite"/>
    </source>
</evidence>
<feature type="compositionally biased region" description="Basic and acidic residues" evidence="4">
    <location>
        <begin position="554"/>
        <end position="603"/>
    </location>
</feature>
<dbReference type="OrthoDB" id="1924577at2759"/>
<name>A0A316U4J4_9BASI</name>
<dbReference type="Proteomes" id="UP000245942">
    <property type="component" value="Unassembled WGS sequence"/>
</dbReference>
<feature type="region of interest" description="Disordered" evidence="4">
    <location>
        <begin position="684"/>
        <end position="754"/>
    </location>
</feature>
<reference evidence="6 7" key="1">
    <citation type="journal article" date="2018" name="Mol. Biol. Evol.">
        <title>Broad Genomic Sampling Reveals a Smut Pathogenic Ancestry of the Fungal Clade Ustilaginomycotina.</title>
        <authorList>
            <person name="Kijpornyongpan T."/>
            <person name="Mondo S.J."/>
            <person name="Barry K."/>
            <person name="Sandor L."/>
            <person name="Lee J."/>
            <person name="Lipzen A."/>
            <person name="Pangilinan J."/>
            <person name="LaButti K."/>
            <person name="Hainaut M."/>
            <person name="Henrissat B."/>
            <person name="Grigoriev I.V."/>
            <person name="Spatafora J.W."/>
            <person name="Aime M.C."/>
        </authorList>
    </citation>
    <scope>NUCLEOTIDE SEQUENCE [LARGE SCALE GENOMIC DNA]</scope>
    <source>
        <strain evidence="6 7">MCA 4718</strain>
    </source>
</reference>
<feature type="compositionally biased region" description="Acidic residues" evidence="4">
    <location>
        <begin position="120"/>
        <end position="133"/>
    </location>
</feature>
<feature type="region of interest" description="Disordered" evidence="4">
    <location>
        <begin position="553"/>
        <end position="614"/>
    </location>
</feature>
<proteinExistence type="inferred from homology"/>
<feature type="compositionally biased region" description="Acidic residues" evidence="4">
    <location>
        <begin position="74"/>
        <end position="93"/>
    </location>
</feature>
<dbReference type="EMBL" id="KZ819330">
    <property type="protein sequence ID" value="PWN19714.1"/>
    <property type="molecule type" value="Genomic_DNA"/>
</dbReference>
<feature type="domain" description="Sas10 C-terminal" evidence="5">
    <location>
        <begin position="678"/>
        <end position="752"/>
    </location>
</feature>
<dbReference type="RefSeq" id="XP_025346874.1">
    <property type="nucleotide sequence ID" value="XM_025493722.1"/>
</dbReference>
<protein>
    <recommendedName>
        <fullName evidence="5">Sas10 C-terminal domain-containing protein</fullName>
    </recommendedName>
</protein>
<dbReference type="Pfam" id="PF09368">
    <property type="entry name" value="Sas10"/>
    <property type="match status" value="1"/>
</dbReference>
<dbReference type="PANTHER" id="PTHR13237:SF8">
    <property type="entry name" value="SOMETHING ABOUT SILENCING PROTEIN 10"/>
    <property type="match status" value="1"/>
</dbReference>
<dbReference type="PANTHER" id="PTHR13237">
    <property type="entry name" value="SOMETHING ABOUT SILENCING PROTEIN 10-RELATED"/>
    <property type="match status" value="1"/>
</dbReference>
<dbReference type="InterPro" id="IPR018972">
    <property type="entry name" value="Sas10_C_dom"/>
</dbReference>
<feature type="compositionally biased region" description="Basic and acidic residues" evidence="4">
    <location>
        <begin position="202"/>
        <end position="217"/>
    </location>
</feature>
<dbReference type="GO" id="GO:0000462">
    <property type="term" value="P:maturation of SSU-rRNA from tricistronic rRNA transcript (SSU-rRNA, 5.8S rRNA, LSU-rRNA)"/>
    <property type="evidence" value="ECO:0007669"/>
    <property type="project" value="TreeGrafter"/>
</dbReference>
<feature type="compositionally biased region" description="Low complexity" evidence="4">
    <location>
        <begin position="479"/>
        <end position="498"/>
    </location>
</feature>
<comment type="similarity">
    <text evidence="2">Belongs to the SAS10 family.</text>
</comment>